<name>A0A6J3GE69_SAPAP</name>
<dbReference type="RefSeq" id="XP_032116358.1">
    <property type="nucleotide sequence ID" value="XM_032260467.1"/>
</dbReference>
<gene>
    <name evidence="3" type="primary">LOC116538213</name>
</gene>
<proteinExistence type="predicted"/>
<evidence type="ECO:0000313" key="2">
    <source>
        <dbReference type="Proteomes" id="UP000504640"/>
    </source>
</evidence>
<dbReference type="Proteomes" id="UP000504640">
    <property type="component" value="Unplaced"/>
</dbReference>
<reference evidence="3" key="1">
    <citation type="submission" date="2025-08" db="UniProtKB">
        <authorList>
            <consortium name="RefSeq"/>
        </authorList>
    </citation>
    <scope>IDENTIFICATION</scope>
    <source>
        <tissue evidence="3">Blood</tissue>
    </source>
</reference>
<dbReference type="GeneID" id="116538213"/>
<evidence type="ECO:0000313" key="3">
    <source>
        <dbReference type="RefSeq" id="XP_032116358.1"/>
    </source>
</evidence>
<keyword evidence="2" id="KW-1185">Reference proteome</keyword>
<organism evidence="2 3">
    <name type="scientific">Sapajus apella</name>
    <name type="common">Brown-capped capuchin</name>
    <name type="synonym">Cebus apella</name>
    <dbReference type="NCBI Taxonomy" id="9515"/>
    <lineage>
        <taxon>Eukaryota</taxon>
        <taxon>Metazoa</taxon>
        <taxon>Chordata</taxon>
        <taxon>Craniata</taxon>
        <taxon>Vertebrata</taxon>
        <taxon>Euteleostomi</taxon>
        <taxon>Mammalia</taxon>
        <taxon>Eutheria</taxon>
        <taxon>Euarchontoglires</taxon>
        <taxon>Primates</taxon>
        <taxon>Haplorrhini</taxon>
        <taxon>Platyrrhini</taxon>
        <taxon>Cebidae</taxon>
        <taxon>Cebinae</taxon>
        <taxon>Sapajus</taxon>
    </lineage>
</organism>
<sequence length="79" mass="8560">MPLALTPSETRSGPCGAPLSSRCFPNLTKPPTPDYTESDILRAYPEQKSLDFKDPYEDGGEPLGAGPRGPRGLQEPKRC</sequence>
<dbReference type="AlphaFoldDB" id="A0A6J3GE69"/>
<evidence type="ECO:0000256" key="1">
    <source>
        <dbReference type="SAM" id="MobiDB-lite"/>
    </source>
</evidence>
<accession>A0A6J3GE69</accession>
<protein>
    <submittedName>
        <fullName evidence="3">SH2 domain-containing adapter protein D-like</fullName>
    </submittedName>
</protein>
<feature type="region of interest" description="Disordered" evidence="1">
    <location>
        <begin position="1"/>
        <end position="79"/>
    </location>
</feature>